<evidence type="ECO:0000313" key="3">
    <source>
        <dbReference type="Proteomes" id="UP001558652"/>
    </source>
</evidence>
<keyword evidence="1" id="KW-0472">Membrane</keyword>
<organism evidence="2 3">
    <name type="scientific">Ranatra chinensis</name>
    <dbReference type="NCBI Taxonomy" id="642074"/>
    <lineage>
        <taxon>Eukaryota</taxon>
        <taxon>Metazoa</taxon>
        <taxon>Ecdysozoa</taxon>
        <taxon>Arthropoda</taxon>
        <taxon>Hexapoda</taxon>
        <taxon>Insecta</taxon>
        <taxon>Pterygota</taxon>
        <taxon>Neoptera</taxon>
        <taxon>Paraneoptera</taxon>
        <taxon>Hemiptera</taxon>
        <taxon>Heteroptera</taxon>
        <taxon>Panheteroptera</taxon>
        <taxon>Nepomorpha</taxon>
        <taxon>Nepidae</taxon>
        <taxon>Ranatrinae</taxon>
        <taxon>Ranatra</taxon>
    </lineage>
</organism>
<comment type="caution">
    <text evidence="2">The sequence shown here is derived from an EMBL/GenBank/DDBJ whole genome shotgun (WGS) entry which is preliminary data.</text>
</comment>
<accession>A0ABD0YNN5</accession>
<dbReference type="Proteomes" id="UP001558652">
    <property type="component" value="Unassembled WGS sequence"/>
</dbReference>
<protein>
    <submittedName>
        <fullName evidence="2">Uncharacterized protein</fullName>
    </submittedName>
</protein>
<dbReference type="AlphaFoldDB" id="A0ABD0YNN5"/>
<evidence type="ECO:0000313" key="2">
    <source>
        <dbReference type="EMBL" id="KAL1117449.1"/>
    </source>
</evidence>
<feature type="transmembrane region" description="Helical" evidence="1">
    <location>
        <begin position="137"/>
        <end position="159"/>
    </location>
</feature>
<feature type="transmembrane region" description="Helical" evidence="1">
    <location>
        <begin position="46"/>
        <end position="71"/>
    </location>
</feature>
<keyword evidence="1" id="KW-0812">Transmembrane</keyword>
<keyword evidence="1" id="KW-1133">Transmembrane helix</keyword>
<dbReference type="EMBL" id="JBFDAA010000016">
    <property type="protein sequence ID" value="KAL1117449.1"/>
    <property type="molecule type" value="Genomic_DNA"/>
</dbReference>
<keyword evidence="3" id="KW-1185">Reference proteome</keyword>
<name>A0ABD0YNN5_9HEMI</name>
<reference evidence="2 3" key="1">
    <citation type="submission" date="2024-07" db="EMBL/GenBank/DDBJ databases">
        <title>Chromosome-level genome assembly of the water stick insect Ranatra chinensis (Heteroptera: Nepidae).</title>
        <authorList>
            <person name="Liu X."/>
        </authorList>
    </citation>
    <scope>NUCLEOTIDE SEQUENCE [LARGE SCALE GENOMIC DNA]</scope>
    <source>
        <strain evidence="2">Cailab_2021Rc</strain>
        <tissue evidence="2">Muscle</tissue>
    </source>
</reference>
<proteinExistence type="predicted"/>
<gene>
    <name evidence="2" type="ORF">AAG570_004775</name>
</gene>
<sequence length="208" mass="23626">MVSLYEDFWQEIVYWPLRALKAFLFRKRQATPSGRPKFEIPSIDDISFHLTMIMLWALPTLVSIPSVLFWGRNYRYSVKLENDPFFINGIIMSACGGLLWQGDLPRPNLPLSRQVSRLVFASSVLVLVYGQTSIYRMSWIVVGVICVVTAHQTFGHLLASDHRDSPDEDVGILQHIRKVLLATSDSATNLDGKDFTPNDSEGEVIRKI</sequence>
<evidence type="ECO:0000256" key="1">
    <source>
        <dbReference type="SAM" id="Phobius"/>
    </source>
</evidence>